<dbReference type="PANTHER" id="PTHR30532">
    <property type="entry name" value="IRON III DICITRATE-BINDING PERIPLASMIC PROTEIN"/>
    <property type="match status" value="1"/>
</dbReference>
<keyword evidence="7" id="KW-1185">Reference proteome</keyword>
<dbReference type="PANTHER" id="PTHR30532:SF1">
    <property type="entry name" value="IRON(3+)-HYDROXAMATE-BINDING PROTEIN FHUD"/>
    <property type="match status" value="1"/>
</dbReference>
<keyword evidence="2" id="KW-0813">Transport</keyword>
<evidence type="ECO:0000256" key="2">
    <source>
        <dbReference type="ARBA" id="ARBA00022448"/>
    </source>
</evidence>
<dbReference type="InterPro" id="IPR051313">
    <property type="entry name" value="Bact_iron-sidero_bind"/>
</dbReference>
<dbReference type="AlphaFoldDB" id="A0A0D6JLQ1"/>
<feature type="region of interest" description="Disordered" evidence="4">
    <location>
        <begin position="32"/>
        <end position="66"/>
    </location>
</feature>
<keyword evidence="3" id="KW-0732">Signal</keyword>
<proteinExistence type="predicted"/>
<reference evidence="7" key="1">
    <citation type="submission" date="2015-03" db="EMBL/GenBank/DDBJ databases">
        <authorList>
            <person name="Urmite Genomes"/>
        </authorList>
    </citation>
    <scope>NUCLEOTIDE SEQUENCE [LARGE SCALE GENOMIC DNA]</scope>
    <source>
        <strain evidence="7">Arc-Hr</strain>
    </source>
</reference>
<evidence type="ECO:0000256" key="3">
    <source>
        <dbReference type="ARBA" id="ARBA00022729"/>
    </source>
</evidence>
<gene>
    <name evidence="6" type="ORF">BN996_00265</name>
</gene>
<name>A0A0D6JLQ1_9EURY</name>
<evidence type="ECO:0000259" key="5">
    <source>
        <dbReference type="PROSITE" id="PS50983"/>
    </source>
</evidence>
<sequence length="413" mass="45112">MEHDETPRTGLTRRDYVKYGGAAVGGGLLAGCTGGSDSASTADADTESAAKTATEATTDTETETPADASYSVTMSPVGTVEFDEPPQSIFTRLSHHAGMAFALGRGDDVNAVNGPAYYDATWKQFTARLPGVEVNWADLYPSWETSKEKLYELDSDVHLADPASVVQLEQWDMGDVEEVAENVSPWFGNSLSARHSSPTDEWTGDYEYYTLWEQFEKVAQVLREEERYEALAAVRDDVLAEIEAGLPPEDERPSVALLTASDIEKQVWAYTVGNPGFMTSHIRPLEPHDAFEGSIESGSTVDFEALLEADPDVVLFLSGMQPSVSMNDLRATLEADPVAAEISAVQNGRVYPQGARYQGPILNLFQLEMSAKQFHPEAFGEWPTSDGGPYPEIPGDEQLFDRQRVADIVTGDF</sequence>
<organism evidence="6 7">
    <name type="scientific">Haloferax massiliensis</name>
    <dbReference type="NCBI Taxonomy" id="1476858"/>
    <lineage>
        <taxon>Archaea</taxon>
        <taxon>Methanobacteriati</taxon>
        <taxon>Methanobacteriota</taxon>
        <taxon>Stenosarchaea group</taxon>
        <taxon>Halobacteria</taxon>
        <taxon>Halobacteriales</taxon>
        <taxon>Haloferacaceae</taxon>
        <taxon>Haloferax</taxon>
    </lineage>
</organism>
<dbReference type="Gene3D" id="3.40.50.1980">
    <property type="entry name" value="Nitrogenase molybdenum iron protein domain"/>
    <property type="match status" value="2"/>
</dbReference>
<evidence type="ECO:0000256" key="4">
    <source>
        <dbReference type="SAM" id="MobiDB-lite"/>
    </source>
</evidence>
<dbReference type="InterPro" id="IPR002491">
    <property type="entry name" value="ABC_transptr_periplasmic_BD"/>
</dbReference>
<feature type="domain" description="Fe/B12 periplasmic-binding" evidence="5">
    <location>
        <begin position="88"/>
        <end position="382"/>
    </location>
</feature>
<dbReference type="OrthoDB" id="304381at2157"/>
<dbReference type="PROSITE" id="PS51318">
    <property type="entry name" value="TAT"/>
    <property type="match status" value="1"/>
</dbReference>
<protein>
    <submittedName>
        <fullName evidence="6">Periplasmic binding protein</fullName>
    </submittedName>
</protein>
<dbReference type="InterPro" id="IPR006311">
    <property type="entry name" value="TAT_signal"/>
</dbReference>
<dbReference type="RefSeq" id="WP_089776833.1">
    <property type="nucleotide sequence ID" value="NZ_CABLRR010000001.1"/>
</dbReference>
<dbReference type="EMBL" id="CSTE01000001">
    <property type="protein sequence ID" value="CQR48817.1"/>
    <property type="molecule type" value="Genomic_DNA"/>
</dbReference>
<accession>A0A0D6JLQ1</accession>
<dbReference type="Pfam" id="PF01497">
    <property type="entry name" value="Peripla_BP_2"/>
    <property type="match status" value="1"/>
</dbReference>
<evidence type="ECO:0000313" key="7">
    <source>
        <dbReference type="Proteomes" id="UP000198902"/>
    </source>
</evidence>
<comment type="subcellular location">
    <subcellularLocation>
        <location evidence="1">Cell envelope</location>
    </subcellularLocation>
</comment>
<feature type="compositionally biased region" description="Low complexity" evidence="4">
    <location>
        <begin position="35"/>
        <end position="57"/>
    </location>
</feature>
<dbReference type="PROSITE" id="PS50983">
    <property type="entry name" value="FE_B12_PBP"/>
    <property type="match status" value="1"/>
</dbReference>
<dbReference type="Proteomes" id="UP000198902">
    <property type="component" value="Unassembled WGS sequence"/>
</dbReference>
<evidence type="ECO:0000256" key="1">
    <source>
        <dbReference type="ARBA" id="ARBA00004196"/>
    </source>
</evidence>
<dbReference type="SUPFAM" id="SSF53807">
    <property type="entry name" value="Helical backbone' metal receptor"/>
    <property type="match status" value="1"/>
</dbReference>
<evidence type="ECO:0000313" key="6">
    <source>
        <dbReference type="EMBL" id="CQR48817.1"/>
    </source>
</evidence>